<sequence>MKEDHERRERKPANPSACRCELGKNAGCSIGPIIALVSVVLSDLFGTKDLAMYHGCSRTGVGLGNLLGIPLLSLLAEKQGFTVALILSGALVSFSTVFLIILEFLHRRKQRAEVQESRC</sequence>
<dbReference type="Proteomes" id="UP001152797">
    <property type="component" value="Unassembled WGS sequence"/>
</dbReference>
<keyword evidence="1" id="KW-0472">Membrane</keyword>
<evidence type="ECO:0000313" key="4">
    <source>
        <dbReference type="Proteomes" id="UP001152797"/>
    </source>
</evidence>
<reference evidence="2" key="1">
    <citation type="submission" date="2022-10" db="EMBL/GenBank/DDBJ databases">
        <authorList>
            <person name="Chen Y."/>
            <person name="Dougan E. K."/>
            <person name="Chan C."/>
            <person name="Rhodes N."/>
            <person name="Thang M."/>
        </authorList>
    </citation>
    <scope>NUCLEOTIDE SEQUENCE</scope>
</reference>
<name>A0A9P1DN98_9DINO</name>
<evidence type="ECO:0000313" key="2">
    <source>
        <dbReference type="EMBL" id="CAI4011778.1"/>
    </source>
</evidence>
<evidence type="ECO:0000313" key="3">
    <source>
        <dbReference type="EMBL" id="CAL4799090.1"/>
    </source>
</evidence>
<reference evidence="3 4" key="2">
    <citation type="submission" date="2024-05" db="EMBL/GenBank/DDBJ databases">
        <authorList>
            <person name="Chen Y."/>
            <person name="Shah S."/>
            <person name="Dougan E. K."/>
            <person name="Thang M."/>
            <person name="Chan C."/>
        </authorList>
    </citation>
    <scope>NUCLEOTIDE SEQUENCE [LARGE SCALE GENOMIC DNA]</scope>
</reference>
<evidence type="ECO:0000256" key="1">
    <source>
        <dbReference type="SAM" id="Phobius"/>
    </source>
</evidence>
<feature type="transmembrane region" description="Helical" evidence="1">
    <location>
        <begin position="81"/>
        <end position="102"/>
    </location>
</feature>
<organism evidence="2">
    <name type="scientific">Cladocopium goreaui</name>
    <dbReference type="NCBI Taxonomy" id="2562237"/>
    <lineage>
        <taxon>Eukaryota</taxon>
        <taxon>Sar</taxon>
        <taxon>Alveolata</taxon>
        <taxon>Dinophyceae</taxon>
        <taxon>Suessiales</taxon>
        <taxon>Symbiodiniaceae</taxon>
        <taxon>Cladocopium</taxon>
    </lineage>
</organism>
<protein>
    <submittedName>
        <fullName evidence="3">Monocarboxylate transporter 2</fullName>
    </submittedName>
</protein>
<dbReference type="EMBL" id="CAMXCT010005224">
    <property type="protein sequence ID" value="CAI4011778.1"/>
    <property type="molecule type" value="Genomic_DNA"/>
</dbReference>
<dbReference type="OrthoDB" id="2213137at2759"/>
<dbReference type="InterPro" id="IPR036259">
    <property type="entry name" value="MFS_trans_sf"/>
</dbReference>
<keyword evidence="1" id="KW-0812">Transmembrane</keyword>
<dbReference type="EMBL" id="CAMXCT030005224">
    <property type="protein sequence ID" value="CAL4799090.1"/>
    <property type="molecule type" value="Genomic_DNA"/>
</dbReference>
<gene>
    <name evidence="2" type="ORF">C1SCF055_LOCUS36907</name>
</gene>
<accession>A0A9P1DN98</accession>
<dbReference type="Gene3D" id="1.20.1250.20">
    <property type="entry name" value="MFS general substrate transporter like domains"/>
    <property type="match status" value="1"/>
</dbReference>
<proteinExistence type="predicted"/>
<keyword evidence="1" id="KW-1133">Transmembrane helix</keyword>
<dbReference type="SUPFAM" id="SSF103473">
    <property type="entry name" value="MFS general substrate transporter"/>
    <property type="match status" value="1"/>
</dbReference>
<comment type="caution">
    <text evidence="2">The sequence shown here is derived from an EMBL/GenBank/DDBJ whole genome shotgun (WGS) entry which is preliminary data.</text>
</comment>
<keyword evidence="4" id="KW-1185">Reference proteome</keyword>
<dbReference type="AlphaFoldDB" id="A0A9P1DN98"/>
<dbReference type="EMBL" id="CAMXCT020005224">
    <property type="protein sequence ID" value="CAL1165153.1"/>
    <property type="molecule type" value="Genomic_DNA"/>
</dbReference>